<dbReference type="InterPro" id="IPR036736">
    <property type="entry name" value="ACP-like_sf"/>
</dbReference>
<dbReference type="Pfam" id="PF00550">
    <property type="entry name" value="PP-binding"/>
    <property type="match status" value="2"/>
</dbReference>
<dbReference type="FunFam" id="3.40.50.12780:FF:000014">
    <property type="entry name" value="Nonribosomal peptide synthetase 1"/>
    <property type="match status" value="1"/>
</dbReference>
<dbReference type="InterPro" id="IPR042099">
    <property type="entry name" value="ANL_N_sf"/>
</dbReference>
<keyword evidence="1" id="KW-0596">Phosphopantetheine</keyword>
<dbReference type="SMART" id="SM00823">
    <property type="entry name" value="PKS_PP"/>
    <property type="match status" value="2"/>
</dbReference>
<feature type="domain" description="Carrier" evidence="6">
    <location>
        <begin position="1408"/>
        <end position="1484"/>
    </location>
</feature>
<dbReference type="SMART" id="SM01294">
    <property type="entry name" value="PKS_PP_betabranch"/>
    <property type="match status" value="1"/>
</dbReference>
<dbReference type="EMBL" id="JAKWBI020000043">
    <property type="protein sequence ID" value="KAJ2904839.1"/>
    <property type="molecule type" value="Genomic_DNA"/>
</dbReference>
<dbReference type="Pfam" id="PF00501">
    <property type="entry name" value="AMP-binding"/>
    <property type="match status" value="1"/>
</dbReference>
<dbReference type="CDD" id="cd05918">
    <property type="entry name" value="A_NRPS_SidN3_like"/>
    <property type="match status" value="1"/>
</dbReference>
<proteinExistence type="inferred from homology"/>
<sequence length="1975" mass="215464">MRLISIPLEGSRLSGSLAPGYEVDWLLLAWVVLLDRYHAGSEVSFVWGPSRTCTARMSTANVSLSGTNPVSEVVDSVHSSRENHSPAGYDISSSQPHMYVALDSDPQDGASQPQEQHGLTRFEATISPDAISVSFPQFTPRLQADAFRDVLIGMLSDVRKPLSSVALLPTKRDMEIIWSWNSNLPPTIPRCMHELIAERTAASPDAPAVHAWDGDLTYRQLDTLSDSLARSLVSAYGVGTGTLVPLCFEKSVYAVATVLAVLKAGGGFVFLSPTQPLERLKTIMGEVGGSLIISSQRQAELALEIGSDARHFVVSEAGLRDQSMSPVTATLPSPAPDSVLYVIFTSGSTGKPKGVTISHTNYTSGAIPRAEAVGYKSTSRVLDFAAYVFDVSIDCILCTLACGGCICVPSEEDRMNSLGSVIQKLDVNMAHMTPSVARVLDSEVMSSLAVLGLGGEAVSAKDTAAWSQLTKVVVAYGPSECTVGCTINNDMRREVTPYASIGKGVGGATWIVDPEDHNRLVPVGAVGELLVEGPIVGKGYLNRPDLTEQVFISSPGWLLAGNGETPGRHGRLYKTGDLVSYSLDGSGKITFVSRKDQQVKIRGQRVELAEIEHNLREQLPERTGVAAEVISPRGARSEPMLAVFVSEDRSHHASPPSNPEEPLHSFSLDFDQALAQASTVLATRLPAYMVPSAYIPLVKMPTLVSCKTDRKKLREIGSSMTRPQLAKLRATPAEVGTKIRPETQKEILLSRLWSQVIGSDIDAAKNDSFFLLGGDSLKAMRLVAAARKEGMALTVGGVFSNPSLASMARVASLDKTNPSLTASEPEPFSLLPPCWDAMSLKEEAAKLCKVDTGEVEDIYPCTPLQEGLMALSAKIQDAYVAQRVVRLKDSSVASRLQEAFDTTSAESSILRTRIVQIPFKGLLQVVTKGNIPWCAGTNLKQYLEDDREALMELGTALMRCALITDLQTGAVDFVLTIHHALYDGWSMQLVIERVNSAYQQVRLPRPTPFKSFIKYLDSQDRKASETYWREYLRGADGPQFPPHPHKGYQTKADSLLERYITLPKVQKAAHVTLATAIRAAWALISAKELQISDVVLGETLTGRNAPIPGVEGIEGPMITTVPMRVRVDDHIPITEFLQDIHQQTIARIPHENLGLQNIRRLGLDAREACELKAGLVLHPAEDQDQERGNPDDEPANGFVPADDAEAAREALKFNTYALMLVCSLDSKGFLVMASFDSQTVEARHMERLLRHMDAVIQAIYENRSGKLGDIDVVDEDDVDRIWQVSVGAMSSETKAKLDLPKDARVDSAWVVSPNDTNKLLPVGAIGEIVVECLDVLPLDRVHSPNWHVRGHENYPGKRIQLYKTGRVGKYTQNGPLLAMGSSTSWAKPQAPRSLSAKPKPPATAAKKDASKLNQGTLLQLWARAVYLPDSEIDPDDSFFSLGGDSIGAMKLVSEARHLGLELTVADIFNNKTLRALEKVVKKIPSDINASAIAARPDTPENTKRTDSGYGSPMAPRSPSSPPAIPAEKPFSTLISGILHSIVRPQLRCGPRPEIVDVFPTRPLQDIAIQGTIQNPKFSVRYEMFHFPTSVDQQRLRSACKELVLRNEILRTVFVSSGLASSLAVVIKNLDIPFDNVELSVGGDVVSFARMWSNLDVQTTQPLGSPFVKFLLASTPKRATLVFRISHAQYDEMSLPGLLSQLAGLFSGAQGPRGLPFSAFASHATSKVQEGESMIYWRKLLDGAKWTSLPWPPYPEPGARSHYAVDKTFPITSRPPVTLATLPTAVWALAMARTTGRSDVMFGEVVSGRSTGLHASEKVVGPAWQYVPVRIKLGKGMTGTELLEAVQKQHVDGAAHECVSLREMVWETAVEGWFPPWEVTDEYHEPWFPTVVHQAVVGAGTLDFGNENMQLEMETLYPHQEPLRELKLQAFVEDGGKKMTLEIVTFEGWRNYADEILEHVGGIFKSLVESPSDTVW</sequence>
<protein>
    <recommendedName>
        <fullName evidence="6">Carrier domain-containing protein</fullName>
    </recommendedName>
</protein>
<dbReference type="PROSITE" id="PS00455">
    <property type="entry name" value="AMP_BINDING"/>
    <property type="match status" value="1"/>
</dbReference>
<evidence type="ECO:0000256" key="5">
    <source>
        <dbReference type="SAM" id="MobiDB-lite"/>
    </source>
</evidence>
<dbReference type="SUPFAM" id="SSF56801">
    <property type="entry name" value="Acetyl-CoA synthetase-like"/>
    <property type="match status" value="1"/>
</dbReference>
<dbReference type="InterPro" id="IPR020806">
    <property type="entry name" value="PKS_PP-bd"/>
</dbReference>
<dbReference type="InterPro" id="IPR020845">
    <property type="entry name" value="AMP-binding_CS"/>
</dbReference>
<evidence type="ECO:0000259" key="6">
    <source>
        <dbReference type="PROSITE" id="PS50075"/>
    </source>
</evidence>
<gene>
    <name evidence="7" type="ORF">MKZ38_007031</name>
</gene>
<dbReference type="GO" id="GO:0043041">
    <property type="term" value="P:amino acid activation for nonribosomal peptide biosynthetic process"/>
    <property type="evidence" value="ECO:0007669"/>
    <property type="project" value="TreeGrafter"/>
</dbReference>
<comment type="similarity">
    <text evidence="4">Belongs to the NRP synthetase family.</text>
</comment>
<evidence type="ECO:0000313" key="7">
    <source>
        <dbReference type="EMBL" id="KAJ2904839.1"/>
    </source>
</evidence>
<dbReference type="Gene3D" id="3.30.559.30">
    <property type="entry name" value="Nonribosomal peptide synthetase, condensation domain"/>
    <property type="match status" value="2"/>
</dbReference>
<comment type="caution">
    <text evidence="7">The sequence shown here is derived from an EMBL/GenBank/DDBJ whole genome shotgun (WGS) entry which is preliminary data.</text>
</comment>
<evidence type="ECO:0000256" key="1">
    <source>
        <dbReference type="ARBA" id="ARBA00022450"/>
    </source>
</evidence>
<dbReference type="GO" id="GO:0005737">
    <property type="term" value="C:cytoplasm"/>
    <property type="evidence" value="ECO:0007669"/>
    <property type="project" value="TreeGrafter"/>
</dbReference>
<dbReference type="Pfam" id="PF00668">
    <property type="entry name" value="Condensation"/>
    <property type="match status" value="2"/>
</dbReference>
<dbReference type="Proteomes" id="UP001201980">
    <property type="component" value="Unassembled WGS sequence"/>
</dbReference>
<evidence type="ECO:0000313" key="8">
    <source>
        <dbReference type="Proteomes" id="UP001201980"/>
    </source>
</evidence>
<dbReference type="InterPro" id="IPR010071">
    <property type="entry name" value="AA_adenyl_dom"/>
</dbReference>
<dbReference type="Gene3D" id="3.40.50.12780">
    <property type="entry name" value="N-terminal domain of ligase-like"/>
    <property type="match status" value="1"/>
</dbReference>
<dbReference type="PROSITE" id="PS00012">
    <property type="entry name" value="PHOSPHOPANTETHEINE"/>
    <property type="match status" value="2"/>
</dbReference>
<keyword evidence="8" id="KW-1185">Reference proteome</keyword>
<dbReference type="Gene3D" id="1.10.1200.10">
    <property type="entry name" value="ACP-like"/>
    <property type="match status" value="2"/>
</dbReference>
<dbReference type="GO" id="GO:0031177">
    <property type="term" value="F:phosphopantetheine binding"/>
    <property type="evidence" value="ECO:0007669"/>
    <property type="project" value="InterPro"/>
</dbReference>
<dbReference type="InterPro" id="IPR001242">
    <property type="entry name" value="Condensation_dom"/>
</dbReference>
<evidence type="ECO:0000256" key="3">
    <source>
        <dbReference type="ARBA" id="ARBA00022598"/>
    </source>
</evidence>
<dbReference type="GO" id="GO:0044550">
    <property type="term" value="P:secondary metabolite biosynthetic process"/>
    <property type="evidence" value="ECO:0007669"/>
    <property type="project" value="TreeGrafter"/>
</dbReference>
<dbReference type="InterPro" id="IPR023213">
    <property type="entry name" value="CAT-like_dom_sf"/>
</dbReference>
<dbReference type="NCBIfam" id="TIGR01733">
    <property type="entry name" value="AA-adenyl-dom"/>
    <property type="match status" value="1"/>
</dbReference>
<dbReference type="PANTHER" id="PTHR45527:SF3">
    <property type="entry name" value="SIDEROPHORE SYNTHETASE (EUROFUNG)"/>
    <property type="match status" value="1"/>
</dbReference>
<name>A0AAD5RWV1_9PEZI</name>
<dbReference type="CDD" id="cd19545">
    <property type="entry name" value="FUM14_C_NRPS-like"/>
    <property type="match status" value="1"/>
</dbReference>
<dbReference type="Gene3D" id="3.30.559.10">
    <property type="entry name" value="Chloramphenicol acetyltransferase-like domain"/>
    <property type="match status" value="2"/>
</dbReference>
<dbReference type="InterPro" id="IPR006162">
    <property type="entry name" value="Ppantetheine_attach_site"/>
</dbReference>
<dbReference type="GO" id="GO:0016874">
    <property type="term" value="F:ligase activity"/>
    <property type="evidence" value="ECO:0007669"/>
    <property type="project" value="UniProtKB-KW"/>
</dbReference>
<dbReference type="PROSITE" id="PS50075">
    <property type="entry name" value="CARRIER"/>
    <property type="match status" value="2"/>
</dbReference>
<accession>A0AAD5RWV1</accession>
<reference evidence="7" key="1">
    <citation type="submission" date="2022-07" db="EMBL/GenBank/DDBJ databases">
        <title>Draft genome sequence of Zalerion maritima ATCC 34329, a (micro)plastics degrading marine fungus.</title>
        <authorList>
            <person name="Paco A."/>
            <person name="Goncalves M.F.M."/>
            <person name="Rocha-Santos T.A.P."/>
            <person name="Alves A."/>
        </authorList>
    </citation>
    <scope>NUCLEOTIDE SEQUENCE</scope>
    <source>
        <strain evidence="7">ATCC 34329</strain>
    </source>
</reference>
<dbReference type="FunFam" id="3.30.300.30:FF:000015">
    <property type="entry name" value="Nonribosomal peptide synthase SidD"/>
    <property type="match status" value="1"/>
</dbReference>
<feature type="domain" description="Carrier" evidence="6">
    <location>
        <begin position="740"/>
        <end position="815"/>
    </location>
</feature>
<dbReference type="InterPro" id="IPR045851">
    <property type="entry name" value="AMP-bd_C_sf"/>
</dbReference>
<evidence type="ECO:0000256" key="2">
    <source>
        <dbReference type="ARBA" id="ARBA00022553"/>
    </source>
</evidence>
<feature type="region of interest" description="Disordered" evidence="5">
    <location>
        <begin position="1386"/>
        <end position="1409"/>
    </location>
</feature>
<feature type="region of interest" description="Disordered" evidence="5">
    <location>
        <begin position="1491"/>
        <end position="1523"/>
    </location>
</feature>
<evidence type="ECO:0000256" key="4">
    <source>
        <dbReference type="ARBA" id="ARBA00029454"/>
    </source>
</evidence>
<keyword evidence="3" id="KW-0436">Ligase</keyword>
<keyword evidence="2" id="KW-0597">Phosphoprotein</keyword>
<organism evidence="7 8">
    <name type="scientific">Zalerion maritima</name>
    <dbReference type="NCBI Taxonomy" id="339359"/>
    <lineage>
        <taxon>Eukaryota</taxon>
        <taxon>Fungi</taxon>
        <taxon>Dikarya</taxon>
        <taxon>Ascomycota</taxon>
        <taxon>Pezizomycotina</taxon>
        <taxon>Sordariomycetes</taxon>
        <taxon>Lulworthiomycetidae</taxon>
        <taxon>Lulworthiales</taxon>
        <taxon>Lulworthiaceae</taxon>
        <taxon>Zalerion</taxon>
    </lineage>
</organism>
<dbReference type="SUPFAM" id="SSF47336">
    <property type="entry name" value="ACP-like"/>
    <property type="match status" value="2"/>
</dbReference>
<dbReference type="InterPro" id="IPR009081">
    <property type="entry name" value="PP-bd_ACP"/>
</dbReference>
<dbReference type="Gene3D" id="3.30.300.30">
    <property type="match status" value="1"/>
</dbReference>
<dbReference type="FunFam" id="3.30.559.30:FF:000003">
    <property type="entry name" value="Nonribosomal peptide synthase SidD"/>
    <property type="match status" value="1"/>
</dbReference>
<feature type="compositionally biased region" description="Basic and acidic residues" evidence="5">
    <location>
        <begin position="1497"/>
        <end position="1506"/>
    </location>
</feature>
<dbReference type="SUPFAM" id="SSF52777">
    <property type="entry name" value="CoA-dependent acyltransferases"/>
    <property type="match status" value="4"/>
</dbReference>
<dbReference type="PANTHER" id="PTHR45527">
    <property type="entry name" value="NONRIBOSOMAL PEPTIDE SYNTHETASE"/>
    <property type="match status" value="1"/>
</dbReference>
<dbReference type="InterPro" id="IPR000873">
    <property type="entry name" value="AMP-dep_synth/lig_dom"/>
</dbReference>